<dbReference type="GO" id="GO:0009927">
    <property type="term" value="F:histidine phosphotransfer kinase activity"/>
    <property type="evidence" value="ECO:0007669"/>
    <property type="project" value="TreeGrafter"/>
</dbReference>
<dbReference type="InterPro" id="IPR035965">
    <property type="entry name" value="PAS-like_dom_sf"/>
</dbReference>
<evidence type="ECO:0000259" key="8">
    <source>
        <dbReference type="PROSITE" id="PS50109"/>
    </source>
</evidence>
<comment type="subcellular location">
    <subcellularLocation>
        <location evidence="2">Cell membrane</location>
    </subcellularLocation>
</comment>
<dbReference type="PANTHER" id="PTHR43047">
    <property type="entry name" value="TWO-COMPONENT HISTIDINE PROTEIN KINASE"/>
    <property type="match status" value="1"/>
</dbReference>
<dbReference type="InterPro" id="IPR003018">
    <property type="entry name" value="GAF"/>
</dbReference>
<feature type="domain" description="PAS" evidence="9">
    <location>
        <begin position="182"/>
        <end position="235"/>
    </location>
</feature>
<dbReference type="AlphaFoldDB" id="A0A8J3W7X6"/>
<dbReference type="SUPFAM" id="SSF55785">
    <property type="entry name" value="PYP-like sensor domain (PAS domain)"/>
    <property type="match status" value="1"/>
</dbReference>
<dbReference type="SUPFAM" id="SSF47384">
    <property type="entry name" value="Homodimeric domain of signal transducing histidine kinase"/>
    <property type="match status" value="1"/>
</dbReference>
<dbReference type="Gene3D" id="3.30.450.20">
    <property type="entry name" value="PAS domain"/>
    <property type="match status" value="1"/>
</dbReference>
<dbReference type="InterPro" id="IPR036097">
    <property type="entry name" value="HisK_dim/P_sf"/>
</dbReference>
<sequence length="570" mass="61526">MPDREQETTLLALLDGVTAALSAGDDLPTAARAALRAMRKATGWTLGHIWLPEEGGGHFVSSGAWTGPIKDFPLLYQATTRTRLAPGTDIVGRAAATGQPVWSRDITRDPSFVRARQGIDAGMRTAFAFPVMTADGVASVWEFFCRQEIEPDETLLQAVTSLGRQMGRVIDRHRARQEVEAARIRLEQIIETLVEAFVSVDADGRVIGWNAAAEHMFGVTRGQALGMIMHETIMPVRYREAYLADRAHFLATGRSRLMGQRLELGALRSDGSEFPAEMVFWATRQADTWIFNAFVHDITDRRRAEQALRAAYAQEQATVARLQELDRAKDAFLDTVGHELRTPLVSILGYLEILTLGNDDLPAGQRLRMLRTMTGSALRLQKLLEDLIAISTTAGGQLSLTLAPTGVQEILDEALRAVSTEIRSGDHPIRLRMQTGLPPLRADRALLVRAISALLSNAAKFSPAGGSITVRAARSPDALALAVSDTGVGIEAEELPHIFERFYRAPAARAAAVQGIGLGLTLAKAIAEAHGGSITATSVPGKGSTFTLTLPLPAAGSLAEAGADRPVMLR</sequence>
<reference evidence="11 12" key="1">
    <citation type="submission" date="2021-01" db="EMBL/GenBank/DDBJ databases">
        <title>Whole genome shotgun sequence of Planobispora longispora NBRC 13918.</title>
        <authorList>
            <person name="Komaki H."/>
            <person name="Tamura T."/>
        </authorList>
    </citation>
    <scope>NUCLEOTIDE SEQUENCE [LARGE SCALE GENOMIC DNA]</scope>
    <source>
        <strain evidence="11 12">NBRC 13918</strain>
    </source>
</reference>
<accession>A0A8J3W7X6</accession>
<evidence type="ECO:0000256" key="6">
    <source>
        <dbReference type="ARBA" id="ARBA00022777"/>
    </source>
</evidence>
<dbReference type="GO" id="GO:0005886">
    <property type="term" value="C:plasma membrane"/>
    <property type="evidence" value="ECO:0007669"/>
    <property type="project" value="UniProtKB-SubCell"/>
</dbReference>
<keyword evidence="5" id="KW-0808">Transferase</keyword>
<dbReference type="SUPFAM" id="SSF55781">
    <property type="entry name" value="GAF domain-like"/>
    <property type="match status" value="1"/>
</dbReference>
<evidence type="ECO:0000313" key="12">
    <source>
        <dbReference type="Proteomes" id="UP000616724"/>
    </source>
</evidence>
<evidence type="ECO:0000256" key="5">
    <source>
        <dbReference type="ARBA" id="ARBA00022679"/>
    </source>
</evidence>
<name>A0A8J3W7X6_9ACTN</name>
<evidence type="ECO:0000256" key="3">
    <source>
        <dbReference type="ARBA" id="ARBA00012438"/>
    </source>
</evidence>
<dbReference type="SMART" id="SM00388">
    <property type="entry name" value="HisKA"/>
    <property type="match status" value="1"/>
</dbReference>
<evidence type="ECO:0000259" key="10">
    <source>
        <dbReference type="PROSITE" id="PS50113"/>
    </source>
</evidence>
<dbReference type="SMART" id="SM00065">
    <property type="entry name" value="GAF"/>
    <property type="match status" value="1"/>
</dbReference>
<keyword evidence="6" id="KW-0418">Kinase</keyword>
<proteinExistence type="predicted"/>
<evidence type="ECO:0000256" key="4">
    <source>
        <dbReference type="ARBA" id="ARBA00022553"/>
    </source>
</evidence>
<dbReference type="EC" id="2.7.13.3" evidence="3"/>
<dbReference type="CDD" id="cd00130">
    <property type="entry name" value="PAS"/>
    <property type="match status" value="1"/>
</dbReference>
<dbReference type="Gene3D" id="1.10.287.130">
    <property type="match status" value="1"/>
</dbReference>
<dbReference type="GO" id="GO:0006355">
    <property type="term" value="P:regulation of DNA-templated transcription"/>
    <property type="evidence" value="ECO:0007669"/>
    <property type="project" value="InterPro"/>
</dbReference>
<evidence type="ECO:0000256" key="1">
    <source>
        <dbReference type="ARBA" id="ARBA00000085"/>
    </source>
</evidence>
<gene>
    <name evidence="11" type="ORF">Plo01_57540</name>
</gene>
<dbReference type="PROSITE" id="PS50112">
    <property type="entry name" value="PAS"/>
    <property type="match status" value="1"/>
</dbReference>
<dbReference type="InterPro" id="IPR005467">
    <property type="entry name" value="His_kinase_dom"/>
</dbReference>
<dbReference type="InterPro" id="IPR000700">
    <property type="entry name" value="PAS-assoc_C"/>
</dbReference>
<keyword evidence="7" id="KW-0902">Two-component regulatory system</keyword>
<protein>
    <recommendedName>
        <fullName evidence="3">histidine kinase</fullName>
        <ecNumber evidence="3">2.7.13.3</ecNumber>
    </recommendedName>
</protein>
<dbReference type="NCBIfam" id="TIGR00229">
    <property type="entry name" value="sensory_box"/>
    <property type="match status" value="1"/>
</dbReference>
<evidence type="ECO:0000256" key="7">
    <source>
        <dbReference type="ARBA" id="ARBA00023012"/>
    </source>
</evidence>
<organism evidence="11 12">
    <name type="scientific">Planobispora longispora</name>
    <dbReference type="NCBI Taxonomy" id="28887"/>
    <lineage>
        <taxon>Bacteria</taxon>
        <taxon>Bacillati</taxon>
        <taxon>Actinomycetota</taxon>
        <taxon>Actinomycetes</taxon>
        <taxon>Streptosporangiales</taxon>
        <taxon>Streptosporangiaceae</taxon>
        <taxon>Planobispora</taxon>
    </lineage>
</organism>
<dbReference type="Pfam" id="PF13185">
    <property type="entry name" value="GAF_2"/>
    <property type="match status" value="1"/>
</dbReference>
<dbReference type="EMBL" id="BOOH01000047">
    <property type="protein sequence ID" value="GIH79325.1"/>
    <property type="molecule type" value="Genomic_DNA"/>
</dbReference>
<dbReference type="Proteomes" id="UP000616724">
    <property type="component" value="Unassembled WGS sequence"/>
</dbReference>
<dbReference type="PROSITE" id="PS50109">
    <property type="entry name" value="HIS_KIN"/>
    <property type="match status" value="1"/>
</dbReference>
<dbReference type="PRINTS" id="PR00344">
    <property type="entry name" value="BCTRLSENSOR"/>
</dbReference>
<dbReference type="Pfam" id="PF00989">
    <property type="entry name" value="PAS"/>
    <property type="match status" value="1"/>
</dbReference>
<dbReference type="InterPro" id="IPR003661">
    <property type="entry name" value="HisK_dim/P_dom"/>
</dbReference>
<dbReference type="CDD" id="cd00082">
    <property type="entry name" value="HisKA"/>
    <property type="match status" value="1"/>
</dbReference>
<dbReference type="FunFam" id="3.30.565.10:FF:000006">
    <property type="entry name" value="Sensor histidine kinase WalK"/>
    <property type="match status" value="1"/>
</dbReference>
<dbReference type="InterPro" id="IPR000014">
    <property type="entry name" value="PAS"/>
</dbReference>
<dbReference type="SMART" id="SM00387">
    <property type="entry name" value="HATPase_c"/>
    <property type="match status" value="1"/>
</dbReference>
<comment type="caution">
    <text evidence="11">The sequence shown here is derived from an EMBL/GenBank/DDBJ whole genome shotgun (WGS) entry which is preliminary data.</text>
</comment>
<evidence type="ECO:0000313" key="11">
    <source>
        <dbReference type="EMBL" id="GIH79325.1"/>
    </source>
</evidence>
<dbReference type="Pfam" id="PF02518">
    <property type="entry name" value="HATPase_c"/>
    <property type="match status" value="1"/>
</dbReference>
<feature type="domain" description="Histidine kinase" evidence="8">
    <location>
        <begin position="335"/>
        <end position="554"/>
    </location>
</feature>
<dbReference type="PROSITE" id="PS50113">
    <property type="entry name" value="PAC"/>
    <property type="match status" value="1"/>
</dbReference>
<dbReference type="RefSeq" id="WP_203893789.1">
    <property type="nucleotide sequence ID" value="NZ_BOOH01000047.1"/>
</dbReference>
<dbReference type="SUPFAM" id="SSF55874">
    <property type="entry name" value="ATPase domain of HSP90 chaperone/DNA topoisomerase II/histidine kinase"/>
    <property type="match status" value="1"/>
</dbReference>
<dbReference type="Gene3D" id="3.30.565.10">
    <property type="entry name" value="Histidine kinase-like ATPase, C-terminal domain"/>
    <property type="match status" value="1"/>
</dbReference>
<dbReference type="InterPro" id="IPR029016">
    <property type="entry name" value="GAF-like_dom_sf"/>
</dbReference>
<feature type="domain" description="PAC" evidence="10">
    <location>
        <begin position="260"/>
        <end position="310"/>
    </location>
</feature>
<dbReference type="CDD" id="cd00075">
    <property type="entry name" value="HATPase"/>
    <property type="match status" value="1"/>
</dbReference>
<dbReference type="InterPro" id="IPR003594">
    <property type="entry name" value="HATPase_dom"/>
</dbReference>
<dbReference type="SMART" id="SM00091">
    <property type="entry name" value="PAS"/>
    <property type="match status" value="1"/>
</dbReference>
<dbReference type="PANTHER" id="PTHR43047:SF72">
    <property type="entry name" value="OSMOSENSING HISTIDINE PROTEIN KINASE SLN1"/>
    <property type="match status" value="1"/>
</dbReference>
<dbReference type="GO" id="GO:0000155">
    <property type="term" value="F:phosphorelay sensor kinase activity"/>
    <property type="evidence" value="ECO:0007669"/>
    <property type="project" value="InterPro"/>
</dbReference>
<dbReference type="Gene3D" id="3.30.450.40">
    <property type="match status" value="1"/>
</dbReference>
<evidence type="ECO:0000256" key="2">
    <source>
        <dbReference type="ARBA" id="ARBA00004236"/>
    </source>
</evidence>
<dbReference type="InterPro" id="IPR004358">
    <property type="entry name" value="Sig_transdc_His_kin-like_C"/>
</dbReference>
<dbReference type="InterPro" id="IPR036890">
    <property type="entry name" value="HATPase_C_sf"/>
</dbReference>
<dbReference type="Pfam" id="PF00512">
    <property type="entry name" value="HisKA"/>
    <property type="match status" value="1"/>
</dbReference>
<dbReference type="InterPro" id="IPR013767">
    <property type="entry name" value="PAS_fold"/>
</dbReference>
<comment type="catalytic activity">
    <reaction evidence="1">
        <text>ATP + protein L-histidine = ADP + protein N-phospho-L-histidine.</text>
        <dbReference type="EC" id="2.7.13.3"/>
    </reaction>
</comment>
<keyword evidence="12" id="KW-1185">Reference proteome</keyword>
<keyword evidence="4" id="KW-0597">Phosphoprotein</keyword>
<evidence type="ECO:0000259" key="9">
    <source>
        <dbReference type="PROSITE" id="PS50112"/>
    </source>
</evidence>